<dbReference type="EMBL" id="CAJVQB010132364">
    <property type="protein sequence ID" value="CAG8854028.1"/>
    <property type="molecule type" value="Genomic_DNA"/>
</dbReference>
<comment type="caution">
    <text evidence="1">The sequence shown here is derived from an EMBL/GenBank/DDBJ whole genome shotgun (WGS) entry which is preliminary data.</text>
</comment>
<accession>A0ABN7XFF4</accession>
<dbReference type="Proteomes" id="UP000789901">
    <property type="component" value="Unassembled WGS sequence"/>
</dbReference>
<gene>
    <name evidence="1" type="ORF">GMARGA_LOCUS42849</name>
</gene>
<evidence type="ECO:0000313" key="1">
    <source>
        <dbReference type="EMBL" id="CAG8854028.1"/>
    </source>
</evidence>
<evidence type="ECO:0000313" key="2">
    <source>
        <dbReference type="Proteomes" id="UP000789901"/>
    </source>
</evidence>
<feature type="non-terminal residue" evidence="1">
    <location>
        <position position="1"/>
    </location>
</feature>
<proteinExistence type="predicted"/>
<reference evidence="1 2" key="1">
    <citation type="submission" date="2021-06" db="EMBL/GenBank/DDBJ databases">
        <authorList>
            <person name="Kallberg Y."/>
            <person name="Tangrot J."/>
            <person name="Rosling A."/>
        </authorList>
    </citation>
    <scope>NUCLEOTIDE SEQUENCE [LARGE SCALE GENOMIC DNA]</scope>
    <source>
        <strain evidence="1 2">120-4 pot B 10/14</strain>
    </source>
</reference>
<keyword evidence="2" id="KW-1185">Reference proteome</keyword>
<sequence length="44" mass="5157">VHIHDESNTALLLLYLMEQCNKDSNYFVKPWLERSSNELTSLFG</sequence>
<protein>
    <submittedName>
        <fullName evidence="1">28829_t:CDS:1</fullName>
    </submittedName>
</protein>
<name>A0ABN7XFF4_GIGMA</name>
<organism evidence="1 2">
    <name type="scientific">Gigaspora margarita</name>
    <dbReference type="NCBI Taxonomy" id="4874"/>
    <lineage>
        <taxon>Eukaryota</taxon>
        <taxon>Fungi</taxon>
        <taxon>Fungi incertae sedis</taxon>
        <taxon>Mucoromycota</taxon>
        <taxon>Glomeromycotina</taxon>
        <taxon>Glomeromycetes</taxon>
        <taxon>Diversisporales</taxon>
        <taxon>Gigasporaceae</taxon>
        <taxon>Gigaspora</taxon>
    </lineage>
</organism>